<feature type="transmembrane region" description="Helical" evidence="16">
    <location>
        <begin position="419"/>
        <end position="436"/>
    </location>
</feature>
<protein>
    <recommendedName>
        <fullName evidence="16">Reticulon-like protein</fullName>
    </recommendedName>
</protein>
<keyword evidence="5" id="KW-0521">NADP</keyword>
<evidence type="ECO:0000313" key="18">
    <source>
        <dbReference type="EMBL" id="KAA8531429.1"/>
    </source>
</evidence>
<organism evidence="18 19">
    <name type="scientific">Nyssa sinensis</name>
    <dbReference type="NCBI Taxonomy" id="561372"/>
    <lineage>
        <taxon>Eukaryota</taxon>
        <taxon>Viridiplantae</taxon>
        <taxon>Streptophyta</taxon>
        <taxon>Embryophyta</taxon>
        <taxon>Tracheophyta</taxon>
        <taxon>Spermatophyta</taxon>
        <taxon>Magnoliopsida</taxon>
        <taxon>eudicotyledons</taxon>
        <taxon>Gunneridae</taxon>
        <taxon>Pentapetalae</taxon>
        <taxon>asterids</taxon>
        <taxon>Cornales</taxon>
        <taxon>Nyssaceae</taxon>
        <taxon>Nyssa</taxon>
    </lineage>
</organism>
<feature type="transmembrane region" description="Helical" evidence="16">
    <location>
        <begin position="395"/>
        <end position="412"/>
    </location>
</feature>
<dbReference type="PANTHER" id="PTHR10366:SF639">
    <property type="entry name" value="3BETA-HYDROXYSTEROID-DEHYDROGENASE_DECARBOXYLASE ISOFORM 3"/>
    <property type="match status" value="1"/>
</dbReference>
<keyword evidence="14" id="KW-0753">Steroid metabolism</keyword>
<keyword evidence="8" id="KW-0560">Oxidoreductase</keyword>
<evidence type="ECO:0000256" key="6">
    <source>
        <dbReference type="ARBA" id="ARBA00022955"/>
    </source>
</evidence>
<keyword evidence="19" id="KW-1185">Reference proteome</keyword>
<dbReference type="FunFam" id="3.40.50.720:FF:000273">
    <property type="entry name" value="Reticulon-like protein"/>
    <property type="match status" value="1"/>
</dbReference>
<evidence type="ECO:0000256" key="11">
    <source>
        <dbReference type="ARBA" id="ARBA00023098"/>
    </source>
</evidence>
<evidence type="ECO:0000313" key="19">
    <source>
        <dbReference type="Proteomes" id="UP000325577"/>
    </source>
</evidence>
<dbReference type="Proteomes" id="UP000325577">
    <property type="component" value="Linkage Group LG2"/>
</dbReference>
<evidence type="ECO:0000256" key="12">
    <source>
        <dbReference type="ARBA" id="ARBA00023136"/>
    </source>
</evidence>
<feature type="domain" description="Reticulon" evidence="17">
    <location>
        <begin position="382"/>
        <end position="560"/>
    </location>
</feature>
<keyword evidence="3 16" id="KW-0812">Transmembrane</keyword>
<proteinExistence type="inferred from homology"/>
<keyword evidence="6" id="KW-0444">Lipid biosynthesis</keyword>
<sequence>MVIGDQFRTCVVLGGRGFIGRSLVLRLLELGNWIIRITASAESLQLDPSEQNSLLSEALSTGRALYFHVDVRNKTQIIKAIEGSSVVFYIEAANSYTHDFYQCYMIIIQGAKNVINACRECKVKRLIYNSSADVVFDGSQDIINGDESLPYPWKFEDMLSNLMAQAEALVLFANDIDGLLTCALRPSNVFGPGESQLVPLLVNKAKSGWVKFIIGSAKNMSDFTYVENVVHAHICAEEALCSRMVSVSGKAFFITNLEPVKFCEFVSLILEGLGYQRPMIKLPACVVWYIVSLAKWMCAKMDSRIFNSSGYVHNIVQLASCTRTFNCSAAQKDIGYSPVVSLEEGVALTIESFSHVAQDSSFIRDNDFEQSKVEKLLGSGKVADVLLWRDEKKTFTYFLALFLLYYWFFLCGRTFISSAAKLLLLITIILSGYRILPSKIFGLTIQRIPLSCFEISEVDMRNSITTLACMWNSVVRVTRLLAQGDDWNIFLKVAVSLYFLKLTLSHALTMAVGVALVLAFTSFFIYEQYEEEIDGIVKILLNSMKVTMGLLVRNLPISVA</sequence>
<keyword evidence="4 16" id="KW-0256">Endoplasmic reticulum</keyword>
<dbReference type="AlphaFoldDB" id="A0A5J5AMI0"/>
<feature type="transmembrane region" description="Helical" evidence="16">
    <location>
        <begin position="507"/>
        <end position="526"/>
    </location>
</feature>
<keyword evidence="10" id="KW-0520">NAD</keyword>
<keyword evidence="12 16" id="KW-0472">Membrane</keyword>
<evidence type="ECO:0000259" key="17">
    <source>
        <dbReference type="PROSITE" id="PS50845"/>
    </source>
</evidence>
<accession>A0A5J5AMI0</accession>
<evidence type="ECO:0000256" key="4">
    <source>
        <dbReference type="ARBA" id="ARBA00022824"/>
    </source>
</evidence>
<evidence type="ECO:0000256" key="15">
    <source>
        <dbReference type="ARBA" id="ARBA00060653"/>
    </source>
</evidence>
<reference evidence="18 19" key="1">
    <citation type="submission" date="2019-09" db="EMBL/GenBank/DDBJ databases">
        <title>A chromosome-level genome assembly of the Chinese tupelo Nyssa sinensis.</title>
        <authorList>
            <person name="Yang X."/>
            <person name="Kang M."/>
            <person name="Yang Y."/>
            <person name="Xiong H."/>
            <person name="Wang M."/>
            <person name="Zhang Z."/>
            <person name="Wang Z."/>
            <person name="Wu H."/>
            <person name="Ma T."/>
            <person name="Liu J."/>
            <person name="Xi Z."/>
        </authorList>
    </citation>
    <scope>NUCLEOTIDE SEQUENCE [LARGE SCALE GENOMIC DNA]</scope>
    <source>
        <strain evidence="18">J267</strain>
        <tissue evidence="18">Leaf</tissue>
    </source>
</reference>
<keyword evidence="9" id="KW-0756">Sterol biosynthesis</keyword>
<evidence type="ECO:0000256" key="13">
    <source>
        <dbReference type="ARBA" id="ARBA00023166"/>
    </source>
</evidence>
<evidence type="ECO:0000256" key="14">
    <source>
        <dbReference type="ARBA" id="ARBA00023221"/>
    </source>
</evidence>
<evidence type="ECO:0000256" key="3">
    <source>
        <dbReference type="ARBA" id="ARBA00022692"/>
    </source>
</evidence>
<comment type="similarity">
    <text evidence="2">Belongs to the 3-beta-HSD family.</text>
</comment>
<evidence type="ECO:0000256" key="10">
    <source>
        <dbReference type="ARBA" id="ARBA00023027"/>
    </source>
</evidence>
<dbReference type="GO" id="GO:0016126">
    <property type="term" value="P:sterol biosynthetic process"/>
    <property type="evidence" value="ECO:0007669"/>
    <property type="project" value="UniProtKB-KW"/>
</dbReference>
<dbReference type="SUPFAM" id="SSF51735">
    <property type="entry name" value="NAD(P)-binding Rossmann-fold domains"/>
    <property type="match status" value="1"/>
</dbReference>
<dbReference type="InterPro" id="IPR003388">
    <property type="entry name" value="Reticulon"/>
</dbReference>
<dbReference type="InterPro" id="IPR036291">
    <property type="entry name" value="NAD(P)-bd_dom_sf"/>
</dbReference>
<evidence type="ECO:0000256" key="7">
    <source>
        <dbReference type="ARBA" id="ARBA00022989"/>
    </source>
</evidence>
<evidence type="ECO:0000256" key="5">
    <source>
        <dbReference type="ARBA" id="ARBA00022857"/>
    </source>
</evidence>
<keyword evidence="6" id="KW-0752">Steroid biosynthesis</keyword>
<dbReference type="OrthoDB" id="10058185at2759"/>
<dbReference type="InterPro" id="IPR002225">
    <property type="entry name" value="3Beta_OHSteriod_DH/Estase"/>
</dbReference>
<evidence type="ECO:0000256" key="9">
    <source>
        <dbReference type="ARBA" id="ARBA00023011"/>
    </source>
</evidence>
<dbReference type="Gene3D" id="3.40.50.720">
    <property type="entry name" value="NAD(P)-binding Rossmann-like Domain"/>
    <property type="match status" value="1"/>
</dbReference>
<keyword evidence="13" id="KW-1207">Sterol metabolism</keyword>
<comment type="subcellular location">
    <subcellularLocation>
        <location evidence="1 16">Endoplasmic reticulum membrane</location>
        <topology evidence="1 16">Multi-pass membrane protein</topology>
    </subcellularLocation>
</comment>
<comment type="pathway">
    <text evidence="15">Steroid biosynthesis; zymosterol biosynthesis; zymosterol from lanosterol: step 4/6.</text>
</comment>
<keyword evidence="7 16" id="KW-1133">Transmembrane helix</keyword>
<dbReference type="EMBL" id="CM018043">
    <property type="protein sequence ID" value="KAA8531429.1"/>
    <property type="molecule type" value="Genomic_DNA"/>
</dbReference>
<dbReference type="Pfam" id="PF01073">
    <property type="entry name" value="3Beta_HSD"/>
    <property type="match status" value="1"/>
</dbReference>
<dbReference type="PANTHER" id="PTHR10366">
    <property type="entry name" value="NAD DEPENDENT EPIMERASE/DEHYDRATASE"/>
    <property type="match status" value="1"/>
</dbReference>
<dbReference type="Pfam" id="PF02453">
    <property type="entry name" value="Reticulon"/>
    <property type="match status" value="1"/>
</dbReference>
<evidence type="ECO:0000256" key="8">
    <source>
        <dbReference type="ARBA" id="ARBA00023002"/>
    </source>
</evidence>
<dbReference type="GO" id="GO:0016616">
    <property type="term" value="F:oxidoreductase activity, acting on the CH-OH group of donors, NAD or NADP as acceptor"/>
    <property type="evidence" value="ECO:0007669"/>
    <property type="project" value="InterPro"/>
</dbReference>
<keyword evidence="11" id="KW-0443">Lipid metabolism</keyword>
<evidence type="ECO:0000256" key="1">
    <source>
        <dbReference type="ARBA" id="ARBA00004477"/>
    </source>
</evidence>
<evidence type="ECO:0000256" key="2">
    <source>
        <dbReference type="ARBA" id="ARBA00009219"/>
    </source>
</evidence>
<dbReference type="PROSITE" id="PS50845">
    <property type="entry name" value="RETICULON"/>
    <property type="match status" value="1"/>
</dbReference>
<dbReference type="GO" id="GO:0005789">
    <property type="term" value="C:endoplasmic reticulum membrane"/>
    <property type="evidence" value="ECO:0007669"/>
    <property type="project" value="UniProtKB-SubCell"/>
</dbReference>
<name>A0A5J5AMI0_9ASTE</name>
<evidence type="ECO:0000256" key="16">
    <source>
        <dbReference type="RuleBase" id="RU363132"/>
    </source>
</evidence>
<gene>
    <name evidence="18" type="ORF">F0562_006218</name>
</gene>
<dbReference type="InterPro" id="IPR050425">
    <property type="entry name" value="NAD(P)_dehydrat-like"/>
</dbReference>